<keyword evidence="4" id="KW-0813">Transport</keyword>
<dbReference type="CDD" id="cd06261">
    <property type="entry name" value="TM_PBP2"/>
    <property type="match status" value="1"/>
</dbReference>
<keyword evidence="7 9" id="KW-1133">Transmembrane helix</keyword>
<evidence type="ECO:0000256" key="9">
    <source>
        <dbReference type="RuleBase" id="RU363043"/>
    </source>
</evidence>
<organism evidence="11 12">
    <name type="scientific">Profundibacterium mesophilum KAUST100406-0324</name>
    <dbReference type="NCBI Taxonomy" id="1037889"/>
    <lineage>
        <taxon>Bacteria</taxon>
        <taxon>Pseudomonadati</taxon>
        <taxon>Pseudomonadota</taxon>
        <taxon>Alphaproteobacteria</taxon>
        <taxon>Rhodobacterales</taxon>
        <taxon>Roseobacteraceae</taxon>
        <taxon>Profundibacterium</taxon>
    </lineage>
</organism>
<keyword evidence="8 9" id="KW-0472">Membrane</keyword>
<keyword evidence="12" id="KW-1185">Reference proteome</keyword>
<dbReference type="GO" id="GO:0035435">
    <property type="term" value="P:phosphate ion transmembrane transport"/>
    <property type="evidence" value="ECO:0007669"/>
    <property type="project" value="InterPro"/>
</dbReference>
<gene>
    <name evidence="11" type="primary">pstA</name>
    <name evidence="11" type="ORF">PMES_02840</name>
</gene>
<evidence type="ECO:0000256" key="2">
    <source>
        <dbReference type="ARBA" id="ARBA00007069"/>
    </source>
</evidence>
<comment type="similarity">
    <text evidence="2 9">Belongs to the binding-protein-dependent transport system permease family. CysTW subfamily.</text>
</comment>
<reference evidence="11" key="1">
    <citation type="submission" date="2013-03" db="EMBL/GenBank/DDBJ databases">
        <title>Genome Sequence of the Profundibacterium mesophilum strain KAUST100406-0324T from Red Sea, a novel genus in the family Rhodobacteraceae.</title>
        <authorList>
            <person name="Essack M."/>
            <person name="Alam I."/>
            <person name="Lafi F."/>
            <person name="Alawi W."/>
            <person name="Kamanu F."/>
            <person name="Al-Suwailem A."/>
            <person name="Lee O.O."/>
            <person name="Xu Y."/>
            <person name="Bajic V."/>
            <person name="Qian P.-Y."/>
            <person name="Archer J."/>
        </authorList>
    </citation>
    <scope>NUCLEOTIDE SEQUENCE</scope>
    <source>
        <strain evidence="11">KAUST100406-0324</strain>
    </source>
</reference>
<dbReference type="InterPro" id="IPR024573">
    <property type="entry name" value="DUF3333"/>
</dbReference>
<feature type="transmembrane region" description="Helical" evidence="9">
    <location>
        <begin position="203"/>
        <end position="229"/>
    </location>
</feature>
<keyword evidence="6 9" id="KW-0812">Transmembrane</keyword>
<evidence type="ECO:0000256" key="7">
    <source>
        <dbReference type="ARBA" id="ARBA00022989"/>
    </source>
</evidence>
<protein>
    <recommendedName>
        <fullName evidence="3 9">Phosphate transport system permease protein PstA</fullName>
    </recommendedName>
</protein>
<evidence type="ECO:0000259" key="10">
    <source>
        <dbReference type="PROSITE" id="PS50928"/>
    </source>
</evidence>
<evidence type="ECO:0000256" key="8">
    <source>
        <dbReference type="ARBA" id="ARBA00023136"/>
    </source>
</evidence>
<evidence type="ECO:0000256" key="3">
    <source>
        <dbReference type="ARBA" id="ARBA00016864"/>
    </source>
</evidence>
<dbReference type="InterPro" id="IPR005672">
    <property type="entry name" value="Phosphate_PstA"/>
</dbReference>
<feature type="domain" description="ABC transmembrane type-1" evidence="10">
    <location>
        <begin position="204"/>
        <end position="411"/>
    </location>
</feature>
<dbReference type="PROSITE" id="PS50928">
    <property type="entry name" value="ABC_TM1"/>
    <property type="match status" value="1"/>
</dbReference>
<comment type="subcellular location">
    <subcellularLocation>
        <location evidence="9">Cell inner membrane</location>
        <topology evidence="9">Multi-pass membrane protein</topology>
    </subcellularLocation>
    <subcellularLocation>
        <location evidence="1">Cell membrane</location>
        <topology evidence="1">Multi-pass membrane protein</topology>
    </subcellularLocation>
</comment>
<dbReference type="GO" id="GO:0005886">
    <property type="term" value="C:plasma membrane"/>
    <property type="evidence" value="ECO:0007669"/>
    <property type="project" value="UniProtKB-SubCell"/>
</dbReference>
<accession>A0A921NRA5</accession>
<dbReference type="InterPro" id="IPR000515">
    <property type="entry name" value="MetI-like"/>
</dbReference>
<name>A0A921NRA5_9RHOB</name>
<feature type="transmembrane region" description="Helical" evidence="9">
    <location>
        <begin position="395"/>
        <end position="414"/>
    </location>
</feature>
<feature type="transmembrane region" description="Helical" evidence="9">
    <location>
        <begin position="320"/>
        <end position="342"/>
    </location>
</feature>
<dbReference type="Pfam" id="PF00528">
    <property type="entry name" value="BPD_transp_1"/>
    <property type="match status" value="1"/>
</dbReference>
<dbReference type="AlphaFoldDB" id="A0A921NRA5"/>
<evidence type="ECO:0000313" key="11">
    <source>
        <dbReference type="EMBL" id="KAF0674764.1"/>
    </source>
</evidence>
<dbReference type="NCBIfam" id="TIGR00974">
    <property type="entry name" value="3a0107s02c"/>
    <property type="match status" value="1"/>
</dbReference>
<keyword evidence="5 9" id="KW-1003">Cell membrane</keyword>
<dbReference type="Pfam" id="PF11812">
    <property type="entry name" value="DUF3333"/>
    <property type="match status" value="1"/>
</dbReference>
<feature type="transmembrane region" description="Helical" evidence="9">
    <location>
        <begin position="277"/>
        <end position="299"/>
    </location>
</feature>
<evidence type="ECO:0000256" key="6">
    <source>
        <dbReference type="ARBA" id="ARBA00022692"/>
    </source>
</evidence>
<dbReference type="EMBL" id="APKE01000035">
    <property type="protein sequence ID" value="KAF0674764.1"/>
    <property type="molecule type" value="Genomic_DNA"/>
</dbReference>
<dbReference type="Proteomes" id="UP000698242">
    <property type="component" value="Unassembled WGS sequence"/>
</dbReference>
<feature type="transmembrane region" description="Helical" evidence="9">
    <location>
        <begin position="249"/>
        <end position="271"/>
    </location>
</feature>
<evidence type="ECO:0000256" key="4">
    <source>
        <dbReference type="ARBA" id="ARBA00022448"/>
    </source>
</evidence>
<evidence type="ECO:0000256" key="5">
    <source>
        <dbReference type="ARBA" id="ARBA00022475"/>
    </source>
</evidence>
<sequence length="422" mass="45508">MNDTAADIVRQSLGRRRRKQTMLKAFGLGAILFAFLMLGILVASLVSSGYKAFTQTVITLEVLVDPEEIRADRLPRGGFDDVLAATLVSRIPQVDPEDRAQMKALEGLLSDGAQFQLRDLVVDDPALIGQVVEITVPLSDPYDQLAKGLIDPLTPEVNRRVKDDEIGYFRTLEEQGLIRQALNTWLLTNADSRFPELAGLKGALIGSAWALLICFAISFPLGIGAAIYLEEFAPRNRVSDFIEVNINNLAAVPSVVFGLLALAVFIGWFGLPRSAPLVGGMTLALMTMPTIIIATRAALKAVPPSIREAALGVGASKHQVVFGHVLPLAMPGILTGTIIGLAQALGETAPLLLIGMNAFITSAPDTPLDSATALPTQIFIWADSPERGFVSRTSAAILVLLTFLITMNAIAIFLRSRFERKW</sequence>
<evidence type="ECO:0000256" key="1">
    <source>
        <dbReference type="ARBA" id="ARBA00004651"/>
    </source>
</evidence>
<dbReference type="SUPFAM" id="SSF161098">
    <property type="entry name" value="MetI-like"/>
    <property type="match status" value="1"/>
</dbReference>
<dbReference type="RefSeq" id="WP_201289010.1">
    <property type="nucleotide sequence ID" value="NZ_APKE01000035.1"/>
</dbReference>
<feature type="transmembrane region" description="Helical" evidence="9">
    <location>
        <begin position="25"/>
        <end position="46"/>
    </location>
</feature>
<proteinExistence type="inferred from homology"/>
<dbReference type="Gene3D" id="1.10.3720.10">
    <property type="entry name" value="MetI-like"/>
    <property type="match status" value="1"/>
</dbReference>
<comment type="caution">
    <text evidence="11">The sequence shown here is derived from an EMBL/GenBank/DDBJ whole genome shotgun (WGS) entry which is preliminary data.</text>
</comment>
<dbReference type="PANTHER" id="PTHR43470">
    <property type="entry name" value="PHOSPHATE TRANSPORT SYSTEM PERMEASE PROTEIN PSTA-RELATED"/>
    <property type="match status" value="1"/>
</dbReference>
<dbReference type="PANTHER" id="PTHR43470:SF5">
    <property type="entry name" value="PHOSPHATE TRANSPORT SYSTEM PERMEASE PROTEIN PSTA"/>
    <property type="match status" value="1"/>
</dbReference>
<dbReference type="GO" id="GO:0005315">
    <property type="term" value="F:phosphate transmembrane transporter activity"/>
    <property type="evidence" value="ECO:0007669"/>
    <property type="project" value="InterPro"/>
</dbReference>
<dbReference type="InterPro" id="IPR035906">
    <property type="entry name" value="MetI-like_sf"/>
</dbReference>
<evidence type="ECO:0000313" key="12">
    <source>
        <dbReference type="Proteomes" id="UP000698242"/>
    </source>
</evidence>